<dbReference type="AlphaFoldDB" id="A0A1Q9B1C1"/>
<dbReference type="EMBL" id="MKIP01000030">
    <property type="protein sequence ID" value="OLP61811.1"/>
    <property type="molecule type" value="Genomic_DNA"/>
</dbReference>
<organism evidence="1 2">
    <name type="scientific">Xaviernesmea oryzae</name>
    <dbReference type="NCBI Taxonomy" id="464029"/>
    <lineage>
        <taxon>Bacteria</taxon>
        <taxon>Pseudomonadati</taxon>
        <taxon>Pseudomonadota</taxon>
        <taxon>Alphaproteobacteria</taxon>
        <taxon>Hyphomicrobiales</taxon>
        <taxon>Rhizobiaceae</taxon>
        <taxon>Rhizobium/Agrobacterium group</taxon>
        <taxon>Xaviernesmea</taxon>
    </lineage>
</organism>
<sequence>MKAACVPRSVCADLVRRLRLPQENYHGRITRRFSCPFHKGLKKHEFFESMKIFDSKPFLKNRSTLDFGLRK</sequence>
<accession>A0A1Q9B1C1</accession>
<protein>
    <submittedName>
        <fullName evidence="1">Uncharacterized protein</fullName>
    </submittedName>
</protein>
<dbReference type="Proteomes" id="UP000186364">
    <property type="component" value="Unassembled WGS sequence"/>
</dbReference>
<reference evidence="1 2" key="1">
    <citation type="submission" date="2016-09" db="EMBL/GenBank/DDBJ databases">
        <title>Rhizobium sp. nov., a novel species isolated from the rice rhizosphere.</title>
        <authorList>
            <person name="Zhao J."/>
            <person name="Zhang X."/>
        </authorList>
    </citation>
    <scope>NUCLEOTIDE SEQUENCE [LARGE SCALE GENOMIC DNA]</scope>
    <source>
        <strain evidence="1 2">1.7048</strain>
    </source>
</reference>
<proteinExistence type="predicted"/>
<keyword evidence="2" id="KW-1185">Reference proteome</keyword>
<evidence type="ECO:0000313" key="1">
    <source>
        <dbReference type="EMBL" id="OLP61811.1"/>
    </source>
</evidence>
<evidence type="ECO:0000313" key="2">
    <source>
        <dbReference type="Proteomes" id="UP000186364"/>
    </source>
</evidence>
<name>A0A1Q9B1C1_9HYPH</name>
<comment type="caution">
    <text evidence="1">The sequence shown here is derived from an EMBL/GenBank/DDBJ whole genome shotgun (WGS) entry which is preliminary data.</text>
</comment>
<gene>
    <name evidence="1" type="ORF">BJF93_19140</name>
</gene>